<dbReference type="Pfam" id="PF00353">
    <property type="entry name" value="HemolysinCabind"/>
    <property type="match status" value="4"/>
</dbReference>
<evidence type="ECO:0000313" key="4">
    <source>
        <dbReference type="EMBL" id="MBF4768013.1"/>
    </source>
</evidence>
<evidence type="ECO:0008006" key="6">
    <source>
        <dbReference type="Google" id="ProtNLM"/>
    </source>
</evidence>
<dbReference type="PANTHER" id="PTHR38340">
    <property type="entry name" value="S-LAYER PROTEIN"/>
    <property type="match status" value="1"/>
</dbReference>
<organism evidence="4 5">
    <name type="scientific">Nocardioides agariphilus</name>
    <dbReference type="NCBI Taxonomy" id="433664"/>
    <lineage>
        <taxon>Bacteria</taxon>
        <taxon>Bacillati</taxon>
        <taxon>Actinomycetota</taxon>
        <taxon>Actinomycetes</taxon>
        <taxon>Propionibacteriales</taxon>
        <taxon>Nocardioidaceae</taxon>
        <taxon>Nocardioides</taxon>
    </lineage>
</organism>
<dbReference type="InterPro" id="IPR050557">
    <property type="entry name" value="RTX_toxin/Mannuronan_C5-epim"/>
</dbReference>
<dbReference type="Gene3D" id="2.160.20.160">
    <property type="match status" value="1"/>
</dbReference>
<dbReference type="GO" id="GO:0005576">
    <property type="term" value="C:extracellular region"/>
    <property type="evidence" value="ECO:0007669"/>
    <property type="project" value="UniProtKB-SubCell"/>
</dbReference>
<dbReference type="EMBL" id="JADKPO010000010">
    <property type="protein sequence ID" value="MBF4768013.1"/>
    <property type="molecule type" value="Genomic_DNA"/>
</dbReference>
<keyword evidence="3" id="KW-0732">Signal</keyword>
<proteinExistence type="predicted"/>
<name>A0A930YIF0_9ACTN</name>
<evidence type="ECO:0000256" key="1">
    <source>
        <dbReference type="ARBA" id="ARBA00004613"/>
    </source>
</evidence>
<dbReference type="PANTHER" id="PTHR38340:SF1">
    <property type="entry name" value="S-LAYER PROTEIN"/>
    <property type="match status" value="1"/>
</dbReference>
<keyword evidence="2" id="KW-0964">Secreted</keyword>
<accession>A0A930YIF0</accession>
<protein>
    <recommendedName>
        <fullName evidence="6">Hemolysin-type calcium-binding repeat-containing protein</fullName>
    </recommendedName>
</protein>
<dbReference type="InterPro" id="IPR018511">
    <property type="entry name" value="Hemolysin-typ_Ca-bd_CS"/>
</dbReference>
<dbReference type="RefSeq" id="WP_194696149.1">
    <property type="nucleotide sequence ID" value="NZ_JADKPO010000010.1"/>
</dbReference>
<keyword evidence="5" id="KW-1185">Reference proteome</keyword>
<evidence type="ECO:0000256" key="3">
    <source>
        <dbReference type="SAM" id="SignalP"/>
    </source>
</evidence>
<reference evidence="4" key="1">
    <citation type="submission" date="2020-11" db="EMBL/GenBank/DDBJ databases">
        <title>Nocardioides cynanchi sp. nov., isolated from soil of rhizosphere of Cynanchum wilfordii.</title>
        <authorList>
            <person name="Lee J.-S."/>
            <person name="Suh M.K."/>
            <person name="Kim J.-S."/>
        </authorList>
    </citation>
    <scope>NUCLEOTIDE SEQUENCE</scope>
    <source>
        <strain evidence="4">KCTC 19276</strain>
    </source>
</reference>
<feature type="signal peptide" evidence="3">
    <location>
        <begin position="1"/>
        <end position="31"/>
    </location>
</feature>
<dbReference type="SUPFAM" id="SSF51120">
    <property type="entry name" value="beta-Roll"/>
    <property type="match status" value="2"/>
</dbReference>
<dbReference type="AlphaFoldDB" id="A0A930YIF0"/>
<sequence>MSAPRRAPARRPLAVVGALLALLPMVAVSSAATARGAAECHGRAATEVGSAGATMVGTPGNDVFITRGATRVDTGAGDDSICITGRGPVVVNAGPGDDWVGARRHIGKSFVSLGFGDDVFLGGKGVDRVWSQEAANQNSPDDQDAIYTGEGNDYVISGSSAAPNIDRVNLGPGNDVLVTYGLTGAASLKGGTGNNTYQPLPGAAVSGEWVVDNVTGRGVLDGLTRLVWTAFQRFELQGLHGSQVTFLGSRANERVTAAGTCRVVLKGRAGNDQLYVGSNGCNNLPAGDALLLGGPGDDFLFGAAGDDVLRGGRGRDRADGGPGDDTCFAERKISC</sequence>
<dbReference type="GO" id="GO:0005509">
    <property type="term" value="F:calcium ion binding"/>
    <property type="evidence" value="ECO:0007669"/>
    <property type="project" value="InterPro"/>
</dbReference>
<evidence type="ECO:0000313" key="5">
    <source>
        <dbReference type="Proteomes" id="UP000660668"/>
    </source>
</evidence>
<evidence type="ECO:0000256" key="2">
    <source>
        <dbReference type="ARBA" id="ARBA00022525"/>
    </source>
</evidence>
<dbReference type="InterPro" id="IPR001343">
    <property type="entry name" value="Hemolysn_Ca-bd"/>
</dbReference>
<dbReference type="PRINTS" id="PR00313">
    <property type="entry name" value="CABNDNGRPT"/>
</dbReference>
<dbReference type="Gene3D" id="2.150.10.10">
    <property type="entry name" value="Serralysin-like metalloprotease, C-terminal"/>
    <property type="match status" value="1"/>
</dbReference>
<comment type="caution">
    <text evidence="4">The sequence shown here is derived from an EMBL/GenBank/DDBJ whole genome shotgun (WGS) entry which is preliminary data.</text>
</comment>
<feature type="chain" id="PRO_5038635530" description="Hemolysin-type calcium-binding repeat-containing protein" evidence="3">
    <location>
        <begin position="32"/>
        <end position="335"/>
    </location>
</feature>
<comment type="subcellular location">
    <subcellularLocation>
        <location evidence="1">Secreted</location>
    </subcellularLocation>
</comment>
<gene>
    <name evidence="4" type="ORF">ISU10_09565</name>
</gene>
<dbReference type="InterPro" id="IPR011049">
    <property type="entry name" value="Serralysin-like_metalloprot_C"/>
</dbReference>
<dbReference type="PROSITE" id="PS00330">
    <property type="entry name" value="HEMOLYSIN_CALCIUM"/>
    <property type="match status" value="1"/>
</dbReference>
<dbReference type="Proteomes" id="UP000660668">
    <property type="component" value="Unassembled WGS sequence"/>
</dbReference>